<evidence type="ECO:0000256" key="1">
    <source>
        <dbReference type="SAM" id="MobiDB-lite"/>
    </source>
</evidence>
<dbReference type="PANTHER" id="PTHR30105">
    <property type="entry name" value="UNCHARACTERIZED YIBQ-RELATED"/>
    <property type="match status" value="1"/>
</dbReference>
<feature type="chain" id="PRO_5026958467" evidence="2">
    <location>
        <begin position="24"/>
        <end position="326"/>
    </location>
</feature>
<dbReference type="InterPro" id="IPR006837">
    <property type="entry name" value="Divergent_DAC"/>
</dbReference>
<dbReference type="GO" id="GO:0005975">
    <property type="term" value="P:carbohydrate metabolic process"/>
    <property type="evidence" value="ECO:0007669"/>
    <property type="project" value="InterPro"/>
</dbReference>
<reference evidence="3 4" key="1">
    <citation type="submission" date="2020-03" db="EMBL/GenBank/DDBJ databases">
        <title>Rahnella aceri sp. nov., isoated from traditional Jeju Makgeolli.</title>
        <authorList>
            <person name="Kim I.S."/>
            <person name="Jeon D."/>
        </authorList>
    </citation>
    <scope>NUCLEOTIDE SEQUENCE [LARGE SCALE GENOMIC DNA]</scope>
    <source>
        <strain evidence="3 4">Lac-M11</strain>
    </source>
</reference>
<sequence>MRYKKSVLAALCGTAFFVCQVQAAKLSILIDDFGYRQHEENQVLQMPKAVSVAIFPNAPDSQIMMNKAHQQGREILIHLPMAPLSKQPLERNTLTPSMSAAEVKRIVDQAISNIPYAIGINNHMGSAMTSSLTGMENVMQAMNAHNLFFLDSMTIGNTQSMKAAQGTRVKVIKRNVFLDDVQNEAEIRRQFERAIQLARKNGYAIAIGHPHPTTVKVLQQMLPNLPSDIVLVRPSDLLDEAQRSAPSGKPVNIPSAKPSRKGISQCKIKHPVQPVYAGSLFNAVGESLQSLPAIQFVERQYGVWVSFVEKPTAAPVVAEPTIAPQK</sequence>
<evidence type="ECO:0000313" key="3">
    <source>
        <dbReference type="EMBL" id="NGX89877.1"/>
    </source>
</evidence>
<dbReference type="CDD" id="cd10936">
    <property type="entry name" value="CE4_DAC2"/>
    <property type="match status" value="1"/>
</dbReference>
<dbReference type="RefSeq" id="WP_165062016.1">
    <property type="nucleotide sequence ID" value="NZ_JAADJS010000008.1"/>
</dbReference>
<dbReference type="SUPFAM" id="SSF88713">
    <property type="entry name" value="Glycoside hydrolase/deacetylase"/>
    <property type="match status" value="1"/>
</dbReference>
<accession>A0A6M2BCG6</accession>
<gene>
    <name evidence="3" type="ORF">GW579_22625</name>
</gene>
<dbReference type="Gene3D" id="3.20.20.370">
    <property type="entry name" value="Glycoside hydrolase/deacetylase"/>
    <property type="match status" value="1"/>
</dbReference>
<protein>
    <submittedName>
        <fullName evidence="3">Divergent polysaccharide deacetylase family protein</fullName>
    </submittedName>
</protein>
<organism evidence="3 4">
    <name type="scientific">Rahnella contaminans</name>
    <dbReference type="NCBI Taxonomy" id="2703882"/>
    <lineage>
        <taxon>Bacteria</taxon>
        <taxon>Pseudomonadati</taxon>
        <taxon>Pseudomonadota</taxon>
        <taxon>Gammaproteobacteria</taxon>
        <taxon>Enterobacterales</taxon>
        <taxon>Yersiniaceae</taxon>
        <taxon>Rahnella</taxon>
    </lineage>
</organism>
<dbReference type="PANTHER" id="PTHR30105:SF2">
    <property type="entry name" value="DIVERGENT POLYSACCHARIDE DEACETYLASE SUPERFAMILY"/>
    <property type="match status" value="1"/>
</dbReference>
<keyword evidence="2" id="KW-0732">Signal</keyword>
<comment type="caution">
    <text evidence="3">The sequence shown here is derived from an EMBL/GenBank/DDBJ whole genome shotgun (WGS) entry which is preliminary data.</text>
</comment>
<dbReference type="Proteomes" id="UP000476696">
    <property type="component" value="Unassembled WGS sequence"/>
</dbReference>
<feature type="region of interest" description="Disordered" evidence="1">
    <location>
        <begin position="241"/>
        <end position="264"/>
    </location>
</feature>
<evidence type="ECO:0000313" key="4">
    <source>
        <dbReference type="Proteomes" id="UP000476696"/>
    </source>
</evidence>
<keyword evidence="4" id="KW-1185">Reference proteome</keyword>
<dbReference type="Pfam" id="PF04748">
    <property type="entry name" value="Polysacc_deac_2"/>
    <property type="match status" value="1"/>
</dbReference>
<dbReference type="EMBL" id="JAADJS010000008">
    <property type="protein sequence ID" value="NGX89877.1"/>
    <property type="molecule type" value="Genomic_DNA"/>
</dbReference>
<dbReference type="AlphaFoldDB" id="A0A6M2BCG6"/>
<dbReference type="InterPro" id="IPR011330">
    <property type="entry name" value="Glyco_hydro/deAcase_b/a-brl"/>
</dbReference>
<proteinExistence type="predicted"/>
<name>A0A6M2BCG6_9GAMM</name>
<feature type="signal peptide" evidence="2">
    <location>
        <begin position="1"/>
        <end position="23"/>
    </location>
</feature>
<evidence type="ECO:0000256" key="2">
    <source>
        <dbReference type="SAM" id="SignalP"/>
    </source>
</evidence>